<feature type="transmembrane region" description="Helical" evidence="1">
    <location>
        <begin position="6"/>
        <end position="25"/>
    </location>
</feature>
<accession>A0A1D1V5P0</accession>
<reference evidence="2 3" key="1">
    <citation type="journal article" date="2016" name="Nat. Commun.">
        <title>Extremotolerant tardigrade genome and improved radiotolerance of human cultured cells by tardigrade-unique protein.</title>
        <authorList>
            <person name="Hashimoto T."/>
            <person name="Horikawa D.D."/>
            <person name="Saito Y."/>
            <person name="Kuwahara H."/>
            <person name="Kozuka-Hata H."/>
            <person name="Shin-I T."/>
            <person name="Minakuchi Y."/>
            <person name="Ohishi K."/>
            <person name="Motoyama A."/>
            <person name="Aizu T."/>
            <person name="Enomoto A."/>
            <person name="Kondo K."/>
            <person name="Tanaka S."/>
            <person name="Hara Y."/>
            <person name="Koshikawa S."/>
            <person name="Sagara H."/>
            <person name="Miura T."/>
            <person name="Yokobori S."/>
            <person name="Miyagawa K."/>
            <person name="Suzuki Y."/>
            <person name="Kubo T."/>
            <person name="Oyama M."/>
            <person name="Kohara Y."/>
            <person name="Fujiyama A."/>
            <person name="Arakawa K."/>
            <person name="Katayama T."/>
            <person name="Toyoda A."/>
            <person name="Kunieda T."/>
        </authorList>
    </citation>
    <scope>NUCLEOTIDE SEQUENCE [LARGE SCALE GENOMIC DNA]</scope>
    <source>
        <strain evidence="2 3">YOKOZUNA-1</strain>
    </source>
</reference>
<keyword evidence="1" id="KW-0812">Transmembrane</keyword>
<proteinExistence type="predicted"/>
<dbReference type="Proteomes" id="UP000186922">
    <property type="component" value="Unassembled WGS sequence"/>
</dbReference>
<evidence type="ECO:0000313" key="3">
    <source>
        <dbReference type="Proteomes" id="UP000186922"/>
    </source>
</evidence>
<evidence type="ECO:0000313" key="2">
    <source>
        <dbReference type="EMBL" id="GAU97046.1"/>
    </source>
</evidence>
<name>A0A1D1V5P0_RAMVA</name>
<keyword evidence="1" id="KW-1133">Transmembrane helix</keyword>
<evidence type="ECO:0000256" key="1">
    <source>
        <dbReference type="SAM" id="Phobius"/>
    </source>
</evidence>
<keyword evidence="1" id="KW-0472">Membrane</keyword>
<protein>
    <submittedName>
        <fullName evidence="2">Uncharacterized protein</fullName>
    </submittedName>
</protein>
<gene>
    <name evidence="2" type="primary">RvY_08406-1</name>
    <name evidence="2" type="synonym">RvY_08406.1</name>
    <name evidence="2" type="ORF">RvY_08406</name>
</gene>
<sequence length="94" mass="10439">MVANQIIVYDVPMTFAFLVYPYICYRNFINSKFKRMKITATSKDQNPVQKVDVYGRDVLVVTAGGAAATVPAVKVKIEQGNEEKIDSGACWGDM</sequence>
<dbReference type="AlphaFoldDB" id="A0A1D1V5P0"/>
<keyword evidence="3" id="KW-1185">Reference proteome</keyword>
<comment type="caution">
    <text evidence="2">The sequence shown here is derived from an EMBL/GenBank/DDBJ whole genome shotgun (WGS) entry which is preliminary data.</text>
</comment>
<dbReference type="EMBL" id="BDGG01000004">
    <property type="protein sequence ID" value="GAU97046.1"/>
    <property type="molecule type" value="Genomic_DNA"/>
</dbReference>
<organism evidence="2 3">
    <name type="scientific">Ramazzottius varieornatus</name>
    <name type="common">Water bear</name>
    <name type="synonym">Tardigrade</name>
    <dbReference type="NCBI Taxonomy" id="947166"/>
    <lineage>
        <taxon>Eukaryota</taxon>
        <taxon>Metazoa</taxon>
        <taxon>Ecdysozoa</taxon>
        <taxon>Tardigrada</taxon>
        <taxon>Eutardigrada</taxon>
        <taxon>Parachela</taxon>
        <taxon>Hypsibioidea</taxon>
        <taxon>Ramazzottiidae</taxon>
        <taxon>Ramazzottius</taxon>
    </lineage>
</organism>